<dbReference type="GO" id="GO:0019825">
    <property type="term" value="F:oxygen binding"/>
    <property type="evidence" value="ECO:0007669"/>
    <property type="project" value="InterPro"/>
</dbReference>
<dbReference type="EMBL" id="SPUM01000092">
    <property type="protein sequence ID" value="TFW31458.1"/>
    <property type="molecule type" value="Genomic_DNA"/>
</dbReference>
<evidence type="ECO:0000313" key="3">
    <source>
        <dbReference type="Proteomes" id="UP000297258"/>
    </source>
</evidence>
<gene>
    <name evidence="1" type="ORF">E4O92_13775</name>
    <name evidence="2" type="ORF">E4O92_13810</name>
</gene>
<comment type="caution">
    <text evidence="2">The sequence shown here is derived from an EMBL/GenBank/DDBJ whole genome shotgun (WGS) entry which is preliminary data.</text>
</comment>
<organism evidence="2 3">
    <name type="scientific">Massilia horti</name>
    <dbReference type="NCBI Taxonomy" id="2562153"/>
    <lineage>
        <taxon>Bacteria</taxon>
        <taxon>Pseudomonadati</taxon>
        <taxon>Pseudomonadota</taxon>
        <taxon>Betaproteobacteria</taxon>
        <taxon>Burkholderiales</taxon>
        <taxon>Oxalobacteraceae</taxon>
        <taxon>Telluria group</taxon>
        <taxon>Massilia</taxon>
    </lineage>
</organism>
<dbReference type="InterPro" id="IPR012292">
    <property type="entry name" value="Globin/Proto"/>
</dbReference>
<protein>
    <submittedName>
        <fullName evidence="2">Group III truncated hemoglobin</fullName>
    </submittedName>
</protein>
<dbReference type="Gene3D" id="1.10.490.10">
    <property type="entry name" value="Globins"/>
    <property type="match status" value="1"/>
</dbReference>
<dbReference type="SUPFAM" id="SSF46458">
    <property type="entry name" value="Globin-like"/>
    <property type="match status" value="1"/>
</dbReference>
<dbReference type="CDD" id="cd08916">
    <property type="entry name" value="TrHb3_P"/>
    <property type="match status" value="1"/>
</dbReference>
<evidence type="ECO:0000313" key="2">
    <source>
        <dbReference type="EMBL" id="TFW31458.1"/>
    </source>
</evidence>
<sequence>MSSLPLDRSSITALVHQFYDQVRADPVLGPVFNDAIGDHWDTHLARMVEFWSTVMLSTHSFEGNVFGKHMALSGIEPDHFRRWLALFQATAVHLFEPAVASEFQIVANRIASSLQYGYFGKVIVDAAPAAT</sequence>
<dbReference type="AlphaFoldDB" id="A0A4Y9SX95"/>
<name>A0A4Y9SX95_9BURK</name>
<evidence type="ECO:0000313" key="1">
    <source>
        <dbReference type="EMBL" id="TFW31451.1"/>
    </source>
</evidence>
<dbReference type="InterPro" id="IPR009050">
    <property type="entry name" value="Globin-like_sf"/>
</dbReference>
<dbReference type="OrthoDB" id="25954at2"/>
<dbReference type="RefSeq" id="WP_135190327.1">
    <property type="nucleotide sequence ID" value="NZ_SPUM01000092.1"/>
</dbReference>
<dbReference type="EMBL" id="SPUM01000092">
    <property type="protein sequence ID" value="TFW31451.1"/>
    <property type="molecule type" value="Genomic_DNA"/>
</dbReference>
<dbReference type="GO" id="GO:0020037">
    <property type="term" value="F:heme binding"/>
    <property type="evidence" value="ECO:0007669"/>
    <property type="project" value="InterPro"/>
</dbReference>
<proteinExistence type="predicted"/>
<accession>A0A4Y9SX95</accession>
<keyword evidence="3" id="KW-1185">Reference proteome</keyword>
<reference evidence="2 3" key="1">
    <citation type="submission" date="2019-03" db="EMBL/GenBank/DDBJ databases">
        <title>Draft genome of Massilia hortus sp. nov., a novel bacterial species of the Oxalobacteraceae family.</title>
        <authorList>
            <person name="Peta V."/>
            <person name="Raths R."/>
            <person name="Bucking H."/>
        </authorList>
    </citation>
    <scope>NUCLEOTIDE SEQUENCE [LARGE SCALE GENOMIC DNA]</scope>
    <source>
        <strain evidence="2 3">ONC3</strain>
    </source>
</reference>
<dbReference type="Proteomes" id="UP000297258">
    <property type="component" value="Unassembled WGS sequence"/>
</dbReference>